<dbReference type="OrthoDB" id="6053684at2"/>
<dbReference type="AlphaFoldDB" id="A0A4S2CU97"/>
<reference evidence="1 2" key="1">
    <citation type="submission" date="2019-04" db="EMBL/GenBank/DDBJ databases">
        <title>Microbes associate with the intestines of laboratory mice.</title>
        <authorList>
            <person name="Navarre W."/>
            <person name="Wong E."/>
            <person name="Huang K."/>
            <person name="Tropini C."/>
            <person name="Ng K."/>
            <person name="Yu B."/>
        </authorList>
    </citation>
    <scope>NUCLEOTIDE SEQUENCE [LARGE SCALE GENOMIC DNA]</scope>
    <source>
        <strain evidence="1 2">NM62_B4-13</strain>
    </source>
</reference>
<organism evidence="1 2">
    <name type="scientific">Stenotrophomonas maltophilia</name>
    <name type="common">Pseudomonas maltophilia</name>
    <name type="synonym">Xanthomonas maltophilia</name>
    <dbReference type="NCBI Taxonomy" id="40324"/>
    <lineage>
        <taxon>Bacteria</taxon>
        <taxon>Pseudomonadati</taxon>
        <taxon>Pseudomonadota</taxon>
        <taxon>Gammaproteobacteria</taxon>
        <taxon>Lysobacterales</taxon>
        <taxon>Lysobacteraceae</taxon>
        <taxon>Stenotrophomonas</taxon>
        <taxon>Stenotrophomonas maltophilia group</taxon>
    </lineage>
</organism>
<name>A0A4S2CU97_STEMA</name>
<protein>
    <submittedName>
        <fullName evidence="1">Uncharacterized protein</fullName>
    </submittedName>
</protein>
<sequence length="182" mass="20123">MTLPVPRTYAQWSQVLDAFDDGQHDAEALAAMAAGQVDWTPGVATLFSQRVCALLDRRLQRCGARLTRDLGLRSDEVTLVRALLDARRHFAVLYQLATLATLPEPLRAHLRAELERIAADMQRGLEEGAQRARCERSLRALRHNSLCHYRPAATDAVAPAPMPGALSAEPPALPARRRTLMI</sequence>
<dbReference type="Proteomes" id="UP000306631">
    <property type="component" value="Unassembled WGS sequence"/>
</dbReference>
<comment type="caution">
    <text evidence="1">The sequence shown here is derived from an EMBL/GenBank/DDBJ whole genome shotgun (WGS) entry which is preliminary data.</text>
</comment>
<dbReference type="RefSeq" id="WP_136006438.1">
    <property type="nucleotide sequence ID" value="NZ_SRYW01000016.1"/>
</dbReference>
<evidence type="ECO:0000313" key="2">
    <source>
        <dbReference type="Proteomes" id="UP000306631"/>
    </source>
</evidence>
<evidence type="ECO:0000313" key="1">
    <source>
        <dbReference type="EMBL" id="TGY32429.1"/>
    </source>
</evidence>
<gene>
    <name evidence="1" type="ORF">E5352_15825</name>
</gene>
<dbReference type="EMBL" id="SRYW01000016">
    <property type="protein sequence ID" value="TGY32429.1"/>
    <property type="molecule type" value="Genomic_DNA"/>
</dbReference>
<proteinExistence type="predicted"/>
<accession>A0A4S2CU97</accession>